<sequence>MATSSIIKILFLVFFSLAILNVSLSINDSSINVGCIESEKQALSVFKQHLFDPANRLASWVQHEDCCRRWVGVVCHNVSGHVLELHLQNPTLDDDATFAESEANMRSRLGGKIHHSLLNLTHLSYLDLSYNEFGGISIPDFFGSMLSLRHLNLSIAGFGGLIPHQLGNLSNMEYLNLDEYGLHVENLGWLAGMSRLKYLHMSTVNLRNATDWLQTLNMLPSLKELHLVNSQLPPISTHLLNPNFSSLAILNLAWNNLLNTSPIMSWVFSLKTLLSLDLSANKFEGPIPDALQNLTSLRHLDLSDNQFNSSIPDWLYGFSPLEFLNLQYNNLQGKISSAIGNMTSAISLDFSENNELGGGGIPKSLGNNLCNLKSISLGGVKLSQNISDIL</sequence>
<dbReference type="Pfam" id="PF23598">
    <property type="entry name" value="LRR_14"/>
    <property type="match status" value="1"/>
</dbReference>
<dbReference type="FunFam" id="3.80.10.10:FF:000041">
    <property type="entry name" value="LRR receptor-like serine/threonine-protein kinase ERECTA"/>
    <property type="match status" value="1"/>
</dbReference>
<dbReference type="InterPro" id="IPR032675">
    <property type="entry name" value="LRR_dom_sf"/>
</dbReference>
<dbReference type="InterPro" id="IPR003591">
    <property type="entry name" value="Leu-rich_rpt_typical-subtyp"/>
</dbReference>
<evidence type="ECO:0000256" key="5">
    <source>
        <dbReference type="ARBA" id="ARBA00022729"/>
    </source>
</evidence>
<evidence type="ECO:0000256" key="10">
    <source>
        <dbReference type="ARBA" id="ARBA00023180"/>
    </source>
</evidence>
<evidence type="ECO:0000256" key="2">
    <source>
        <dbReference type="ARBA" id="ARBA00009592"/>
    </source>
</evidence>
<evidence type="ECO:0000256" key="1">
    <source>
        <dbReference type="ARBA" id="ARBA00004479"/>
    </source>
</evidence>
<comment type="caution">
    <text evidence="14">The sequence shown here is derived from an EMBL/GenBank/DDBJ whole genome shotgun (WGS) entry which is preliminary data.</text>
</comment>
<keyword evidence="7" id="KW-1133">Transmembrane helix</keyword>
<evidence type="ECO:0000256" key="8">
    <source>
        <dbReference type="ARBA" id="ARBA00023136"/>
    </source>
</evidence>
<dbReference type="Proteomes" id="UP000187203">
    <property type="component" value="Unassembled WGS sequence"/>
</dbReference>
<organism evidence="14 15">
    <name type="scientific">Corchorus olitorius</name>
    <dbReference type="NCBI Taxonomy" id="93759"/>
    <lineage>
        <taxon>Eukaryota</taxon>
        <taxon>Viridiplantae</taxon>
        <taxon>Streptophyta</taxon>
        <taxon>Embryophyta</taxon>
        <taxon>Tracheophyta</taxon>
        <taxon>Spermatophyta</taxon>
        <taxon>Magnoliopsida</taxon>
        <taxon>eudicotyledons</taxon>
        <taxon>Gunneridae</taxon>
        <taxon>Pentapetalae</taxon>
        <taxon>rosids</taxon>
        <taxon>malvids</taxon>
        <taxon>Malvales</taxon>
        <taxon>Malvaceae</taxon>
        <taxon>Grewioideae</taxon>
        <taxon>Apeibeae</taxon>
        <taxon>Corchorus</taxon>
    </lineage>
</organism>
<name>A0A1R3KBJ6_9ROSI</name>
<dbReference type="InterPro" id="IPR055414">
    <property type="entry name" value="LRR_R13L4/SHOC2-like"/>
</dbReference>
<evidence type="ECO:0000259" key="12">
    <source>
        <dbReference type="Pfam" id="PF08263"/>
    </source>
</evidence>
<keyword evidence="5 11" id="KW-0732">Signal</keyword>
<keyword evidence="3" id="KW-0433">Leucine-rich repeat</keyword>
<comment type="similarity">
    <text evidence="2">Belongs to the RLP family.</text>
</comment>
<dbReference type="InterPro" id="IPR046956">
    <property type="entry name" value="RLP23-like"/>
</dbReference>
<feature type="chain" id="PRO_5013272234" evidence="11">
    <location>
        <begin position="26"/>
        <end position="390"/>
    </location>
</feature>
<evidence type="ECO:0000256" key="11">
    <source>
        <dbReference type="SAM" id="SignalP"/>
    </source>
</evidence>
<feature type="domain" description="Disease resistance R13L4/SHOC-2-like LRR" evidence="13">
    <location>
        <begin position="117"/>
        <end position="351"/>
    </location>
</feature>
<keyword evidence="9" id="KW-0675">Receptor</keyword>
<dbReference type="STRING" id="93759.A0A1R3KBJ6"/>
<dbReference type="GO" id="GO:0016020">
    <property type="term" value="C:membrane"/>
    <property type="evidence" value="ECO:0007669"/>
    <property type="project" value="UniProtKB-SubCell"/>
</dbReference>
<dbReference type="SUPFAM" id="SSF52047">
    <property type="entry name" value="RNI-like"/>
    <property type="match status" value="1"/>
</dbReference>
<feature type="signal peptide" evidence="11">
    <location>
        <begin position="1"/>
        <end position="25"/>
    </location>
</feature>
<dbReference type="AlphaFoldDB" id="A0A1R3KBJ6"/>
<dbReference type="Gene3D" id="3.80.10.10">
    <property type="entry name" value="Ribonuclease Inhibitor"/>
    <property type="match status" value="2"/>
</dbReference>
<reference evidence="15" key="1">
    <citation type="submission" date="2013-09" db="EMBL/GenBank/DDBJ databases">
        <title>Corchorus olitorius genome sequencing.</title>
        <authorList>
            <person name="Alam M."/>
            <person name="Haque M.S."/>
            <person name="Islam M.S."/>
            <person name="Emdad E.M."/>
            <person name="Islam M.M."/>
            <person name="Ahmed B."/>
            <person name="Halim A."/>
            <person name="Hossen Q.M.M."/>
            <person name="Hossain M.Z."/>
            <person name="Ahmed R."/>
            <person name="Khan M.M."/>
            <person name="Islam R."/>
            <person name="Rashid M.M."/>
            <person name="Khan S.A."/>
            <person name="Rahman M.S."/>
            <person name="Alam M."/>
            <person name="Yahiya A.S."/>
            <person name="Khan M.S."/>
            <person name="Azam M.S."/>
            <person name="Haque T."/>
            <person name="Lashkar M.Z.H."/>
            <person name="Akhand A.I."/>
            <person name="Morshed G."/>
            <person name="Roy S."/>
            <person name="Uddin K.S."/>
            <person name="Rabeya T."/>
            <person name="Hossain A.S."/>
            <person name="Chowdhury A."/>
            <person name="Snigdha A.R."/>
            <person name="Mortoza M.S."/>
            <person name="Matin S.A."/>
            <person name="Hoque S.M.E."/>
            <person name="Islam M.K."/>
            <person name="Roy D.K."/>
            <person name="Haider R."/>
            <person name="Moosa M.M."/>
            <person name="Elias S.M."/>
            <person name="Hasan A.M."/>
            <person name="Jahan S."/>
            <person name="Shafiuddin M."/>
            <person name="Mahmood N."/>
            <person name="Shommy N.S."/>
        </authorList>
    </citation>
    <scope>NUCLEOTIDE SEQUENCE [LARGE SCALE GENOMIC DNA]</scope>
    <source>
        <strain evidence="15">cv. O-4</strain>
    </source>
</reference>
<dbReference type="PANTHER" id="PTHR48063">
    <property type="entry name" value="LRR RECEPTOR-LIKE KINASE"/>
    <property type="match status" value="1"/>
</dbReference>
<accession>A0A1R3KBJ6</accession>
<evidence type="ECO:0000313" key="15">
    <source>
        <dbReference type="Proteomes" id="UP000187203"/>
    </source>
</evidence>
<protein>
    <submittedName>
        <fullName evidence="14">Leucine-rich repeat, typical subtype</fullName>
    </submittedName>
</protein>
<keyword evidence="15" id="KW-1185">Reference proteome</keyword>
<evidence type="ECO:0000256" key="7">
    <source>
        <dbReference type="ARBA" id="ARBA00022989"/>
    </source>
</evidence>
<evidence type="ECO:0000256" key="4">
    <source>
        <dbReference type="ARBA" id="ARBA00022692"/>
    </source>
</evidence>
<keyword evidence="8" id="KW-0472">Membrane</keyword>
<dbReference type="EMBL" id="AWUE01014252">
    <property type="protein sequence ID" value="OMP04477.1"/>
    <property type="molecule type" value="Genomic_DNA"/>
</dbReference>
<keyword evidence="10" id="KW-0325">Glycoprotein</keyword>
<proteinExistence type="inferred from homology"/>
<dbReference type="InterPro" id="IPR013210">
    <property type="entry name" value="LRR_N_plant-typ"/>
</dbReference>
<comment type="subcellular location">
    <subcellularLocation>
        <location evidence="1">Membrane</location>
        <topology evidence="1">Single-pass type I membrane protein</topology>
    </subcellularLocation>
</comment>
<gene>
    <name evidence="14" type="ORF">COLO4_09601</name>
</gene>
<feature type="domain" description="Leucine-rich repeat-containing N-terminal plant-type" evidence="12">
    <location>
        <begin position="37"/>
        <end position="75"/>
    </location>
</feature>
<evidence type="ECO:0000259" key="13">
    <source>
        <dbReference type="Pfam" id="PF23598"/>
    </source>
</evidence>
<evidence type="ECO:0000256" key="9">
    <source>
        <dbReference type="ARBA" id="ARBA00023170"/>
    </source>
</evidence>
<dbReference type="PANTHER" id="PTHR48063:SF98">
    <property type="entry name" value="LRR RECEPTOR-LIKE SERINE_THREONINE-PROTEIN KINASE FLS2"/>
    <property type="match status" value="1"/>
</dbReference>
<evidence type="ECO:0000256" key="6">
    <source>
        <dbReference type="ARBA" id="ARBA00022737"/>
    </source>
</evidence>
<dbReference type="OrthoDB" id="998044at2759"/>
<evidence type="ECO:0000313" key="14">
    <source>
        <dbReference type="EMBL" id="OMP04477.1"/>
    </source>
</evidence>
<keyword evidence="4" id="KW-0812">Transmembrane</keyword>
<dbReference type="Pfam" id="PF08263">
    <property type="entry name" value="LRRNT_2"/>
    <property type="match status" value="1"/>
</dbReference>
<dbReference type="SMART" id="SM00369">
    <property type="entry name" value="LRR_TYP"/>
    <property type="match status" value="3"/>
</dbReference>
<keyword evidence="6" id="KW-0677">Repeat</keyword>
<evidence type="ECO:0000256" key="3">
    <source>
        <dbReference type="ARBA" id="ARBA00022614"/>
    </source>
</evidence>